<evidence type="ECO:0000256" key="4">
    <source>
        <dbReference type="ARBA" id="ARBA00023012"/>
    </source>
</evidence>
<evidence type="ECO:0000256" key="8">
    <source>
        <dbReference type="PROSITE-ProRule" id="PRU00169"/>
    </source>
</evidence>
<feature type="modified residue" description="4-aspartylphosphate" evidence="8">
    <location>
        <position position="56"/>
    </location>
</feature>
<dbReference type="SUPFAM" id="SSF52172">
    <property type="entry name" value="CheY-like"/>
    <property type="match status" value="1"/>
</dbReference>
<dbReference type="Proteomes" id="UP000654345">
    <property type="component" value="Unassembled WGS sequence"/>
</dbReference>
<reference evidence="10 11" key="1">
    <citation type="journal article" date="2021" name="Int. J. Syst. Evol. Microbiol.">
        <title>Reticulibacter mediterranei gen. nov., sp. nov., within the new family Reticulibacteraceae fam. nov., and Ktedonospora formicarum gen. nov., sp. nov., Ktedonobacter robiniae sp. nov., Dictyobacter formicarum sp. nov. and Dictyobacter arantiisoli sp. nov., belonging to the class Ktedonobacteria.</title>
        <authorList>
            <person name="Yabe S."/>
            <person name="Zheng Y."/>
            <person name="Wang C.M."/>
            <person name="Sakai Y."/>
            <person name="Abe K."/>
            <person name="Yokota A."/>
            <person name="Donadio S."/>
            <person name="Cavaletti L."/>
            <person name="Monciardini P."/>
        </authorList>
    </citation>
    <scope>NUCLEOTIDE SEQUENCE [LARGE SCALE GENOMIC DNA]</scope>
    <source>
        <strain evidence="10 11">SOSP1-30</strain>
    </source>
</reference>
<comment type="subcellular location">
    <subcellularLocation>
        <location evidence="1">Cytoplasm</location>
    </subcellularLocation>
</comment>
<keyword evidence="5" id="KW-0805">Transcription regulation</keyword>
<proteinExistence type="predicted"/>
<dbReference type="InterPro" id="IPR011006">
    <property type="entry name" value="CheY-like_superfamily"/>
</dbReference>
<dbReference type="PANTHER" id="PTHR48111:SF39">
    <property type="entry name" value="TRANSCRIPTIONAL REGULATORY PROTEIN CPXR"/>
    <property type="match status" value="1"/>
</dbReference>
<evidence type="ECO:0000256" key="1">
    <source>
        <dbReference type="ARBA" id="ARBA00004496"/>
    </source>
</evidence>
<organism evidence="10 11">
    <name type="scientific">Ktedonobacter robiniae</name>
    <dbReference type="NCBI Taxonomy" id="2778365"/>
    <lineage>
        <taxon>Bacteria</taxon>
        <taxon>Bacillati</taxon>
        <taxon>Chloroflexota</taxon>
        <taxon>Ktedonobacteria</taxon>
        <taxon>Ktedonobacterales</taxon>
        <taxon>Ktedonobacteraceae</taxon>
        <taxon>Ktedonobacter</taxon>
    </lineage>
</organism>
<keyword evidence="2" id="KW-0963">Cytoplasm</keyword>
<gene>
    <name evidence="10" type="ORF">KSB_04150</name>
</gene>
<evidence type="ECO:0000256" key="5">
    <source>
        <dbReference type="ARBA" id="ARBA00023015"/>
    </source>
</evidence>
<protein>
    <recommendedName>
        <fullName evidence="9">Response regulatory domain-containing protein</fullName>
    </recommendedName>
</protein>
<dbReference type="SMART" id="SM00448">
    <property type="entry name" value="REC"/>
    <property type="match status" value="1"/>
</dbReference>
<evidence type="ECO:0000256" key="2">
    <source>
        <dbReference type="ARBA" id="ARBA00022490"/>
    </source>
</evidence>
<dbReference type="EMBL" id="BNJG01000001">
    <property type="protein sequence ID" value="GHO51940.1"/>
    <property type="molecule type" value="Genomic_DNA"/>
</dbReference>
<sequence>MQNSQTRILLVEDDAVLSEVIGRNLQARHYRVDMAHDGLTALEFLRDNTFDLIFLDIDLPGHTGWEVLRIASREGFLPACITEGLRQVMPVVVLSAVRVSLERLTEFQLLAYLPKPFPMETLLRFASQAAIRSPSPPRKTV</sequence>
<dbReference type="Pfam" id="PF00072">
    <property type="entry name" value="Response_reg"/>
    <property type="match status" value="1"/>
</dbReference>
<dbReference type="PROSITE" id="PS50110">
    <property type="entry name" value="RESPONSE_REGULATORY"/>
    <property type="match status" value="1"/>
</dbReference>
<keyword evidence="6" id="KW-0238">DNA-binding</keyword>
<evidence type="ECO:0000256" key="6">
    <source>
        <dbReference type="ARBA" id="ARBA00023125"/>
    </source>
</evidence>
<dbReference type="InterPro" id="IPR001789">
    <property type="entry name" value="Sig_transdc_resp-reg_receiver"/>
</dbReference>
<name>A0ABQ3UHP6_9CHLR</name>
<dbReference type="Gene3D" id="3.40.50.2300">
    <property type="match status" value="1"/>
</dbReference>
<comment type="caution">
    <text evidence="10">The sequence shown here is derived from an EMBL/GenBank/DDBJ whole genome shotgun (WGS) entry which is preliminary data.</text>
</comment>
<keyword evidence="11" id="KW-1185">Reference proteome</keyword>
<dbReference type="PANTHER" id="PTHR48111">
    <property type="entry name" value="REGULATOR OF RPOS"/>
    <property type="match status" value="1"/>
</dbReference>
<dbReference type="InterPro" id="IPR039420">
    <property type="entry name" value="WalR-like"/>
</dbReference>
<keyword evidence="7" id="KW-0804">Transcription</keyword>
<evidence type="ECO:0000256" key="7">
    <source>
        <dbReference type="ARBA" id="ARBA00023163"/>
    </source>
</evidence>
<accession>A0ABQ3UHP6</accession>
<evidence type="ECO:0000313" key="11">
    <source>
        <dbReference type="Proteomes" id="UP000654345"/>
    </source>
</evidence>
<evidence type="ECO:0000313" key="10">
    <source>
        <dbReference type="EMBL" id="GHO51940.1"/>
    </source>
</evidence>
<feature type="domain" description="Response regulatory" evidence="9">
    <location>
        <begin position="7"/>
        <end position="130"/>
    </location>
</feature>
<dbReference type="RefSeq" id="WP_201368901.1">
    <property type="nucleotide sequence ID" value="NZ_BNJG01000001.1"/>
</dbReference>
<evidence type="ECO:0000259" key="9">
    <source>
        <dbReference type="PROSITE" id="PS50110"/>
    </source>
</evidence>
<evidence type="ECO:0000256" key="3">
    <source>
        <dbReference type="ARBA" id="ARBA00022553"/>
    </source>
</evidence>
<keyword evidence="4" id="KW-0902">Two-component regulatory system</keyword>
<keyword evidence="3 8" id="KW-0597">Phosphoprotein</keyword>